<dbReference type="InterPro" id="IPR016181">
    <property type="entry name" value="Acyl_CoA_acyltransferase"/>
</dbReference>
<dbReference type="InterPro" id="IPR052523">
    <property type="entry name" value="Trichothecene_AcTrans"/>
</dbReference>
<keyword evidence="2" id="KW-0808">Transferase</keyword>
<dbReference type="PANTHER" id="PTHR42791:SF1">
    <property type="entry name" value="N-ACETYLTRANSFERASE DOMAIN-CONTAINING PROTEIN"/>
    <property type="match status" value="1"/>
</dbReference>
<evidence type="ECO:0000313" key="2">
    <source>
        <dbReference type="EMBL" id="SEL65054.1"/>
    </source>
</evidence>
<dbReference type="GO" id="GO:0016747">
    <property type="term" value="F:acyltransferase activity, transferring groups other than amino-acyl groups"/>
    <property type="evidence" value="ECO:0007669"/>
    <property type="project" value="InterPro"/>
</dbReference>
<organism evidence="2 3">
    <name type="scientific">Rhodococcus maanshanensis</name>
    <dbReference type="NCBI Taxonomy" id="183556"/>
    <lineage>
        <taxon>Bacteria</taxon>
        <taxon>Bacillati</taxon>
        <taxon>Actinomycetota</taxon>
        <taxon>Actinomycetes</taxon>
        <taxon>Mycobacteriales</taxon>
        <taxon>Nocardiaceae</taxon>
        <taxon>Rhodococcus</taxon>
    </lineage>
</organism>
<dbReference type="InterPro" id="IPR000182">
    <property type="entry name" value="GNAT_dom"/>
</dbReference>
<keyword evidence="3" id="KW-1185">Reference proteome</keyword>
<dbReference type="PROSITE" id="PS51186">
    <property type="entry name" value="GNAT"/>
    <property type="match status" value="1"/>
</dbReference>
<name>A0A1H7RZF6_9NOCA</name>
<dbReference type="Proteomes" id="UP000198677">
    <property type="component" value="Unassembled WGS sequence"/>
</dbReference>
<evidence type="ECO:0000259" key="1">
    <source>
        <dbReference type="PROSITE" id="PS51186"/>
    </source>
</evidence>
<dbReference type="PANTHER" id="PTHR42791">
    <property type="entry name" value="GNAT FAMILY ACETYLTRANSFERASE"/>
    <property type="match status" value="1"/>
</dbReference>
<reference evidence="3" key="1">
    <citation type="submission" date="2016-10" db="EMBL/GenBank/DDBJ databases">
        <authorList>
            <person name="Varghese N."/>
            <person name="Submissions S."/>
        </authorList>
    </citation>
    <scope>NUCLEOTIDE SEQUENCE [LARGE SCALE GENOMIC DNA]</scope>
    <source>
        <strain evidence="3">DSM 44675</strain>
    </source>
</reference>
<sequence length="200" mass="21884">MKCRMHISIRPLAAEDLDRAAAVLGEAFADYPWTNWCVQADSHQERVTGLQRLYLEHMAVPHGLAYTDADQNGVVAFIPPDVPAPAESVFATIAELHGDRFARMVEAEAQLSTMGAWDDAWLLATIGVARSAQGRGLGGDLLAAGLAEVDRRGQACWLDTATRRNLPLYERHGFSIAGHIAIDDGPEVWRMHREAGSARQ</sequence>
<dbReference type="Gene3D" id="3.40.630.30">
    <property type="match status" value="1"/>
</dbReference>
<feature type="domain" description="N-acetyltransferase" evidence="1">
    <location>
        <begin position="7"/>
        <end position="196"/>
    </location>
</feature>
<dbReference type="SUPFAM" id="SSF55729">
    <property type="entry name" value="Acyl-CoA N-acyltransferases (Nat)"/>
    <property type="match status" value="1"/>
</dbReference>
<dbReference type="EMBL" id="FOAW01000012">
    <property type="protein sequence ID" value="SEL65054.1"/>
    <property type="molecule type" value="Genomic_DNA"/>
</dbReference>
<dbReference type="Pfam" id="PF13508">
    <property type="entry name" value="Acetyltransf_7"/>
    <property type="match status" value="1"/>
</dbReference>
<proteinExistence type="predicted"/>
<accession>A0A1H7RZF6</accession>
<dbReference type="AlphaFoldDB" id="A0A1H7RZF6"/>
<protein>
    <submittedName>
        <fullName evidence="2">Acetyltransferase (GNAT) family protein</fullName>
    </submittedName>
</protein>
<gene>
    <name evidence="2" type="ORF">SAMN05444583_11271</name>
</gene>
<evidence type="ECO:0000313" key="3">
    <source>
        <dbReference type="Proteomes" id="UP000198677"/>
    </source>
</evidence>